<dbReference type="EMBL" id="JASNVP010000013">
    <property type="protein sequence ID" value="MDK4326993.1"/>
    <property type="molecule type" value="Genomic_DNA"/>
</dbReference>
<sequence>MRKNSREYTRSSRSLRTRRITGLLALALLLAAALLASLLFGARPIAFADAVQALINLPSLLDEPQSGSADARVIADLRWPRTLIGLFVGAALGVAGALIQGHTRNPLADPGLLGVSAGAAFAVVLGFFAFGLTSALSTSVVAFCGAVLATALVFGLASLGGGQSNPLTLILGGAALTAVLHSMTTALTLIDDNSLDRMRFWSVGALSGRDLSIFWGTAPFITVGLIVALATAPTLNLLNLGDDAASALGVNTYRARLAGMVVIALLAGAATAAAGPIGFIGLVVPHIARSLCGPDYRWILPYSALTGASLLLFSDILGRLIARPGELQVGIVLAFVGAPFFMYLIYRRKVVAL</sequence>
<dbReference type="RefSeq" id="WP_284590030.1">
    <property type="nucleotide sequence ID" value="NZ_JASNVP010000013.1"/>
</dbReference>
<organism evidence="9 10">
    <name type="scientific">Corynebacterium propinquum</name>
    <dbReference type="NCBI Taxonomy" id="43769"/>
    <lineage>
        <taxon>Bacteria</taxon>
        <taxon>Bacillati</taxon>
        <taxon>Actinomycetota</taxon>
        <taxon>Actinomycetes</taxon>
        <taxon>Mycobacteriales</taxon>
        <taxon>Corynebacteriaceae</taxon>
        <taxon>Corynebacterium</taxon>
    </lineage>
</organism>
<feature type="transmembrane region" description="Helical" evidence="8">
    <location>
        <begin position="329"/>
        <end position="346"/>
    </location>
</feature>
<evidence type="ECO:0000256" key="2">
    <source>
        <dbReference type="ARBA" id="ARBA00007935"/>
    </source>
</evidence>
<evidence type="ECO:0000256" key="3">
    <source>
        <dbReference type="ARBA" id="ARBA00022448"/>
    </source>
</evidence>
<feature type="transmembrane region" description="Helical" evidence="8">
    <location>
        <begin position="82"/>
        <end position="99"/>
    </location>
</feature>
<dbReference type="InterPro" id="IPR037294">
    <property type="entry name" value="ABC_BtuC-like"/>
</dbReference>
<dbReference type="PANTHER" id="PTHR30472">
    <property type="entry name" value="FERRIC ENTEROBACTIN TRANSPORT SYSTEM PERMEASE PROTEIN"/>
    <property type="match status" value="1"/>
</dbReference>
<dbReference type="GO" id="GO:0022857">
    <property type="term" value="F:transmembrane transporter activity"/>
    <property type="evidence" value="ECO:0007669"/>
    <property type="project" value="InterPro"/>
</dbReference>
<evidence type="ECO:0000256" key="8">
    <source>
        <dbReference type="SAM" id="Phobius"/>
    </source>
</evidence>
<keyword evidence="3" id="KW-0813">Transport</keyword>
<protein>
    <submittedName>
        <fullName evidence="9">Iron ABC transporter permease</fullName>
    </submittedName>
</protein>
<keyword evidence="6 8" id="KW-1133">Transmembrane helix</keyword>
<dbReference type="Pfam" id="PF01032">
    <property type="entry name" value="FecCD"/>
    <property type="match status" value="1"/>
</dbReference>
<evidence type="ECO:0000256" key="1">
    <source>
        <dbReference type="ARBA" id="ARBA00004651"/>
    </source>
</evidence>
<evidence type="ECO:0000313" key="10">
    <source>
        <dbReference type="Proteomes" id="UP001226160"/>
    </source>
</evidence>
<feature type="transmembrane region" description="Helical" evidence="8">
    <location>
        <begin position="296"/>
        <end position="317"/>
    </location>
</feature>
<feature type="transmembrane region" description="Helical" evidence="8">
    <location>
        <begin position="259"/>
        <end position="284"/>
    </location>
</feature>
<keyword evidence="7 8" id="KW-0472">Membrane</keyword>
<dbReference type="Proteomes" id="UP001226160">
    <property type="component" value="Unassembled WGS sequence"/>
</dbReference>
<feature type="transmembrane region" description="Helical" evidence="8">
    <location>
        <begin position="169"/>
        <end position="190"/>
    </location>
</feature>
<dbReference type="SUPFAM" id="SSF81345">
    <property type="entry name" value="ABC transporter involved in vitamin B12 uptake, BtuC"/>
    <property type="match status" value="1"/>
</dbReference>
<dbReference type="InterPro" id="IPR000522">
    <property type="entry name" value="ABC_transptr_permease_BtuC"/>
</dbReference>
<dbReference type="Gene3D" id="1.10.3470.10">
    <property type="entry name" value="ABC transporter involved in vitamin B12 uptake, BtuC"/>
    <property type="match status" value="1"/>
</dbReference>
<feature type="transmembrane region" description="Helical" evidence="8">
    <location>
        <begin position="111"/>
        <end position="130"/>
    </location>
</feature>
<feature type="transmembrane region" description="Helical" evidence="8">
    <location>
        <begin position="213"/>
        <end position="238"/>
    </location>
</feature>
<dbReference type="GO" id="GO:0033214">
    <property type="term" value="P:siderophore-iron import into cell"/>
    <property type="evidence" value="ECO:0007669"/>
    <property type="project" value="TreeGrafter"/>
</dbReference>
<dbReference type="CDD" id="cd06550">
    <property type="entry name" value="TM_ABC_iron-siderophores_like"/>
    <property type="match status" value="1"/>
</dbReference>
<reference evidence="9" key="1">
    <citation type="submission" date="2023-05" db="EMBL/GenBank/DDBJ databases">
        <title>Metabolic capabilities are highly conserved among human nasal-associated Corynebacterium species in pangenomic analyses.</title>
        <authorList>
            <person name="Tran T.H."/>
            <person name="Roberts A.Q."/>
            <person name="Escapa I.F."/>
            <person name="Gao W."/>
            <person name="Conlan S."/>
            <person name="Kong H."/>
            <person name="Segre J.A."/>
            <person name="Kelly M.S."/>
            <person name="Lemon K.P."/>
        </authorList>
    </citation>
    <scope>NUCLEOTIDE SEQUENCE</scope>
    <source>
        <strain evidence="9">KPL2654</strain>
    </source>
</reference>
<feature type="transmembrane region" description="Helical" evidence="8">
    <location>
        <begin position="136"/>
        <end position="157"/>
    </location>
</feature>
<keyword evidence="4" id="KW-1003">Cell membrane</keyword>
<comment type="similarity">
    <text evidence="2">Belongs to the binding-protein-dependent transport system permease family. FecCD subfamily.</text>
</comment>
<dbReference type="PANTHER" id="PTHR30472:SF1">
    <property type="entry name" value="FE(3+) DICITRATE TRANSPORT SYSTEM PERMEASE PROTEIN FECC-RELATED"/>
    <property type="match status" value="1"/>
</dbReference>
<keyword evidence="5 8" id="KW-0812">Transmembrane</keyword>
<evidence type="ECO:0000256" key="4">
    <source>
        <dbReference type="ARBA" id="ARBA00022475"/>
    </source>
</evidence>
<proteinExistence type="inferred from homology"/>
<dbReference type="AlphaFoldDB" id="A0AAP4FAQ1"/>
<evidence type="ECO:0000313" key="9">
    <source>
        <dbReference type="EMBL" id="MDK4326993.1"/>
    </source>
</evidence>
<comment type="subcellular location">
    <subcellularLocation>
        <location evidence="1">Cell membrane</location>
        <topology evidence="1">Multi-pass membrane protein</topology>
    </subcellularLocation>
</comment>
<dbReference type="GO" id="GO:0005886">
    <property type="term" value="C:plasma membrane"/>
    <property type="evidence" value="ECO:0007669"/>
    <property type="project" value="UniProtKB-SubCell"/>
</dbReference>
<comment type="caution">
    <text evidence="9">The sequence shown here is derived from an EMBL/GenBank/DDBJ whole genome shotgun (WGS) entry which is preliminary data.</text>
</comment>
<evidence type="ECO:0000256" key="6">
    <source>
        <dbReference type="ARBA" id="ARBA00022989"/>
    </source>
</evidence>
<dbReference type="FunFam" id="1.10.3470.10:FF:000001">
    <property type="entry name" value="Vitamin B12 ABC transporter permease BtuC"/>
    <property type="match status" value="1"/>
</dbReference>
<accession>A0AAP4FAQ1</accession>
<name>A0AAP4FAQ1_9CORY</name>
<evidence type="ECO:0000256" key="7">
    <source>
        <dbReference type="ARBA" id="ARBA00023136"/>
    </source>
</evidence>
<evidence type="ECO:0000256" key="5">
    <source>
        <dbReference type="ARBA" id="ARBA00022692"/>
    </source>
</evidence>
<gene>
    <name evidence="9" type="ORF">QPX54_10830</name>
</gene>